<dbReference type="PANTHER" id="PTHR43755:SF1">
    <property type="entry name" value="FAD-DEPENDENT PYRIDINE NUCLEOTIDE-DISULPHIDE OXIDOREDUCTASE"/>
    <property type="match status" value="1"/>
</dbReference>
<sequence length="443" mass="48348">MSQLENKTFDQKITRRDLIKLFGATAVAGTGIFGASKQAFAKSAAHVVVLGGGVGGSTFAKYLRFADPDVKITIIEQEPEYITCLRSNDVIVGMHTLDELTFNLNTVSSKYHINVIIDKVVGADFDKKTVRTQKGQTVSYDKLVVSPGIDFKFEDYEGYDAELAAGDFPHAYKAGPQTLKLREQLLAMPQGGTAIIAPPQNPFRCPPGPYERASFFAEHFKKHNPTAKLIVLDPKDRFTKDVPFKKAWERLYGYKSDNSLIEWVSGSEGGRVVRLDAATKTVETDGGDFKADVINIIPNQRAGVLAQKLGLTNSSGWCPIERNTMESSIQKEVYVLGDSSIADAMPKSGYSANSQAKVCAQAVADTLKGQTPGTAIYSNVCYSLAGENYGVSIAAIYEVRDGLIQPKGKSAGVSPITEKTAQPILEAVYQKNWQREFVKDVFS</sequence>
<protein>
    <submittedName>
        <fullName evidence="6">Cytochrome c</fullName>
    </submittedName>
</protein>
<evidence type="ECO:0000259" key="4">
    <source>
        <dbReference type="Pfam" id="PF09242"/>
    </source>
</evidence>
<feature type="domain" description="FAD/NAD(P)-binding" evidence="3">
    <location>
        <begin position="46"/>
        <end position="149"/>
    </location>
</feature>
<dbReference type="Pfam" id="PF07992">
    <property type="entry name" value="Pyr_redox_2"/>
    <property type="match status" value="1"/>
</dbReference>
<keyword evidence="2" id="KW-0274">FAD</keyword>
<organism evidence="6 7">
    <name type="scientific">Thiomicrorhabdus immobilis</name>
    <dbReference type="NCBI Taxonomy" id="2791037"/>
    <lineage>
        <taxon>Bacteria</taxon>
        <taxon>Pseudomonadati</taxon>
        <taxon>Pseudomonadota</taxon>
        <taxon>Gammaproteobacteria</taxon>
        <taxon>Thiotrichales</taxon>
        <taxon>Piscirickettsiaceae</taxon>
        <taxon>Thiomicrorhabdus</taxon>
    </lineage>
</organism>
<gene>
    <name evidence="6" type="primary">fccB-2_1</name>
    <name evidence="6" type="ORF">THMIRHAM_15750</name>
</gene>
<dbReference type="RefSeq" id="WP_237261175.1">
    <property type="nucleotide sequence ID" value="NZ_AP024202.1"/>
</dbReference>
<evidence type="ECO:0000256" key="1">
    <source>
        <dbReference type="ARBA" id="ARBA00022630"/>
    </source>
</evidence>
<dbReference type="InterPro" id="IPR052541">
    <property type="entry name" value="SQRD"/>
</dbReference>
<reference evidence="6" key="1">
    <citation type="journal article" date="2022" name="Arch. Microbiol.">
        <title>Thiomicrorhabdus immobilis sp. nov., a mesophilic sulfur-oxidizing bacterium isolated from sediment of a brackish lake in northern Japan.</title>
        <authorList>
            <person name="Kojima H."/>
            <person name="Mochizuki J."/>
            <person name="Kanda M."/>
            <person name="Watanabe T."/>
            <person name="Fukui M."/>
        </authorList>
    </citation>
    <scope>NUCLEOTIDE SEQUENCE</scope>
    <source>
        <strain evidence="6">Am19</strain>
    </source>
</reference>
<dbReference type="EMBL" id="AP024202">
    <property type="protein sequence ID" value="BCN93790.1"/>
    <property type="molecule type" value="Genomic_DNA"/>
</dbReference>
<accession>A0ABM7MEC6</accession>
<dbReference type="Pfam" id="PF09242">
    <property type="entry name" value="FCSD-flav_bind"/>
    <property type="match status" value="1"/>
</dbReference>
<dbReference type="InterPro" id="IPR049386">
    <property type="entry name" value="FCSD_central"/>
</dbReference>
<dbReference type="PROSITE" id="PS51318">
    <property type="entry name" value="TAT"/>
    <property type="match status" value="1"/>
</dbReference>
<dbReference type="Proteomes" id="UP001054820">
    <property type="component" value="Chromosome"/>
</dbReference>
<feature type="domain" description="Sulfide dehydrogenase [flavocytochrome c] flavoprotein chain central" evidence="5">
    <location>
        <begin position="178"/>
        <end position="298"/>
    </location>
</feature>
<feature type="domain" description="Flavocytochrome c sulphide dehydrogenase flavin-binding" evidence="4">
    <location>
        <begin position="375"/>
        <end position="442"/>
    </location>
</feature>
<keyword evidence="7" id="KW-1185">Reference proteome</keyword>
<evidence type="ECO:0000256" key="2">
    <source>
        <dbReference type="ARBA" id="ARBA00022827"/>
    </source>
</evidence>
<dbReference type="Gene3D" id="3.50.50.60">
    <property type="entry name" value="FAD/NAD(P)-binding domain"/>
    <property type="match status" value="2"/>
</dbReference>
<proteinExistence type="predicted"/>
<name>A0ABM7MEC6_9GAMM</name>
<dbReference type="InterPro" id="IPR016156">
    <property type="entry name" value="FAD/NAD-linked_Rdtase_dimer_sf"/>
</dbReference>
<dbReference type="InterPro" id="IPR015323">
    <property type="entry name" value="FlavoCytC_S_DH_flav-bd"/>
</dbReference>
<dbReference type="Pfam" id="PF21706">
    <property type="entry name" value="FCSD_central"/>
    <property type="match status" value="1"/>
</dbReference>
<dbReference type="PANTHER" id="PTHR43755">
    <property type="match status" value="1"/>
</dbReference>
<dbReference type="InterPro" id="IPR036188">
    <property type="entry name" value="FAD/NAD-bd_sf"/>
</dbReference>
<dbReference type="SUPFAM" id="SSF51905">
    <property type="entry name" value="FAD/NAD(P)-binding domain"/>
    <property type="match status" value="2"/>
</dbReference>
<dbReference type="Gene3D" id="3.90.760.10">
    <property type="entry name" value="Flavocytochrome c sulphide dehydrogenase, flavin-binding domain"/>
    <property type="match status" value="1"/>
</dbReference>
<keyword evidence="1" id="KW-0285">Flavoprotein</keyword>
<evidence type="ECO:0000313" key="6">
    <source>
        <dbReference type="EMBL" id="BCN93790.1"/>
    </source>
</evidence>
<dbReference type="InterPro" id="IPR037092">
    <property type="entry name" value="FlavoCytC_S_DH_flav-bd_sf"/>
</dbReference>
<dbReference type="InterPro" id="IPR006311">
    <property type="entry name" value="TAT_signal"/>
</dbReference>
<dbReference type="InterPro" id="IPR023753">
    <property type="entry name" value="FAD/NAD-binding_dom"/>
</dbReference>
<dbReference type="SUPFAM" id="SSF55424">
    <property type="entry name" value="FAD/NAD-linked reductases, dimerisation (C-terminal) domain"/>
    <property type="match status" value="1"/>
</dbReference>
<evidence type="ECO:0000259" key="5">
    <source>
        <dbReference type="Pfam" id="PF21706"/>
    </source>
</evidence>
<evidence type="ECO:0000259" key="3">
    <source>
        <dbReference type="Pfam" id="PF07992"/>
    </source>
</evidence>
<evidence type="ECO:0000313" key="7">
    <source>
        <dbReference type="Proteomes" id="UP001054820"/>
    </source>
</evidence>